<dbReference type="Pfam" id="PF00931">
    <property type="entry name" value="NB-ARC"/>
    <property type="match status" value="1"/>
</dbReference>
<dbReference type="Gramene" id="HORVU.MOREX.r2.3HG0270720.1">
    <property type="protein sequence ID" value="HORVU.MOREX.r2.3HG0270720.1"/>
    <property type="gene ID" value="HORVU.MOREX.r2.3HG0270720"/>
</dbReference>
<evidence type="ECO:0000313" key="12">
    <source>
        <dbReference type="Proteomes" id="UP000011116"/>
    </source>
</evidence>
<dbReference type="GO" id="GO:0042742">
    <property type="term" value="P:defense response to bacterium"/>
    <property type="evidence" value="ECO:0007669"/>
    <property type="project" value="UniProtKB-ARBA"/>
</dbReference>
<protein>
    <recommendedName>
        <fullName evidence="13">RGH1</fullName>
    </recommendedName>
</protein>
<evidence type="ECO:0000256" key="3">
    <source>
        <dbReference type="ARBA" id="ARBA00022737"/>
    </source>
</evidence>
<feature type="domain" description="Disease resistance R13L4/SHOC-2-like LRR" evidence="10">
    <location>
        <begin position="539"/>
        <end position="889"/>
    </location>
</feature>
<evidence type="ECO:0000259" key="10">
    <source>
        <dbReference type="Pfam" id="PF23598"/>
    </source>
</evidence>
<keyword evidence="12" id="KW-1185">Reference proteome</keyword>
<keyword evidence="3" id="KW-0677">Repeat</keyword>
<dbReference type="OrthoDB" id="607034at2759"/>
<dbReference type="GO" id="GO:0002758">
    <property type="term" value="P:innate immune response-activating signaling pathway"/>
    <property type="evidence" value="ECO:0007669"/>
    <property type="project" value="UniProtKB-ARBA"/>
</dbReference>
<dbReference type="KEGG" id="hvg:123441046"/>
<comment type="similarity">
    <text evidence="1">Belongs to the disease resistance NB-LRR family.</text>
</comment>
<evidence type="ECO:0000256" key="5">
    <source>
        <dbReference type="ARBA" id="ARBA00022821"/>
    </source>
</evidence>
<reference evidence="12" key="1">
    <citation type="journal article" date="2012" name="Nature">
        <title>A physical, genetic and functional sequence assembly of the barley genome.</title>
        <authorList>
            <consortium name="The International Barley Genome Sequencing Consortium"/>
            <person name="Mayer K.F."/>
            <person name="Waugh R."/>
            <person name="Brown J.W."/>
            <person name="Schulman A."/>
            <person name="Langridge P."/>
            <person name="Platzer M."/>
            <person name="Fincher G.B."/>
            <person name="Muehlbauer G.J."/>
            <person name="Sato K."/>
            <person name="Close T.J."/>
            <person name="Wise R.P."/>
            <person name="Stein N."/>
        </authorList>
    </citation>
    <scope>NUCLEOTIDE SEQUENCE [LARGE SCALE GENOMIC DNA]</scope>
    <source>
        <strain evidence="12">cv. Morex</strain>
    </source>
</reference>
<name>M0UEV6_HORVV</name>
<dbReference type="PANTHER" id="PTHR23155">
    <property type="entry name" value="DISEASE RESISTANCE PROTEIN RP"/>
    <property type="match status" value="1"/>
</dbReference>
<feature type="domain" description="Disease resistance N-terminal" evidence="8">
    <location>
        <begin position="12"/>
        <end position="100"/>
    </location>
</feature>
<reference evidence="11" key="2">
    <citation type="submission" date="2020-10" db="EMBL/GenBank/DDBJ databases">
        <authorList>
            <person name="Scholz U."/>
            <person name="Mascher M."/>
            <person name="Fiebig A."/>
        </authorList>
    </citation>
    <scope>NUCLEOTIDE SEQUENCE [LARGE SCALE GENOMIC DNA]</scope>
    <source>
        <strain evidence="11">cv. Morex</strain>
    </source>
</reference>
<gene>
    <name evidence="11" type="primary">LOC123441046</name>
</gene>
<dbReference type="Pfam" id="PF18052">
    <property type="entry name" value="Rx_N"/>
    <property type="match status" value="1"/>
</dbReference>
<dbReference type="RefSeq" id="XP_044973508.1">
    <property type="nucleotide sequence ID" value="XM_045117573.1"/>
</dbReference>
<evidence type="ECO:0000259" key="9">
    <source>
        <dbReference type="Pfam" id="PF23559"/>
    </source>
</evidence>
<keyword evidence="2" id="KW-0433">Leucine-rich repeat</keyword>
<dbReference type="Gene3D" id="1.10.10.10">
    <property type="entry name" value="Winged helix-like DNA-binding domain superfamily/Winged helix DNA-binding domain"/>
    <property type="match status" value="1"/>
</dbReference>
<keyword evidence="4" id="KW-0547">Nucleotide-binding</keyword>
<dbReference type="FunFam" id="1.10.10.10:FF:000322">
    <property type="entry name" value="Probable disease resistance protein At1g63360"/>
    <property type="match status" value="1"/>
</dbReference>
<keyword evidence="6" id="KW-0175">Coiled coil</keyword>
<dbReference type="Pfam" id="PF23598">
    <property type="entry name" value="LRR_14"/>
    <property type="match status" value="1"/>
</dbReference>
<evidence type="ECO:0000259" key="7">
    <source>
        <dbReference type="Pfam" id="PF00931"/>
    </source>
</evidence>
<reference evidence="11" key="3">
    <citation type="submission" date="2022-01" db="UniProtKB">
        <authorList>
            <consortium name="EnsemblPlants"/>
        </authorList>
    </citation>
    <scope>IDENTIFICATION</scope>
    <source>
        <strain evidence="11">subsp. vulgare</strain>
    </source>
</reference>
<dbReference type="InterPro" id="IPR041118">
    <property type="entry name" value="Rx_N"/>
</dbReference>
<sequence>MAGIMVSASTGVMNSLLGKLTTLMGEEFAKLKNLRKEVKHIIDELSSMKGALESLADLDELDIQTTRWRDEVREMSYDIEDIIDDFMCKVGEKNKKSGFVQDTIQRLKTSRARHRIASQIEDIKKLVRETSERRERYKLDVPKLRNVAIDQRVVALYENAAKLVGIEGPTKELFSWLIDKEKKLKVVSIVGFGGLGKTTLANEVYRKLKGGFNCGAFVPVSQKPNIPKLLHSLLTQLGCGQPFHDCELNVLLDQLRENLEEKSYLVVIDDLWDVSAWNIIKCAFPENEHGSRLIVTTRIKNVAEACCLRHRKHILEMKPLTAEDSRKLFFDRIFFSEEACPGQLKDVSVEILKKCGGMPLAIISISSLLASGSSNQKERWKHVQNSLGSVSGTNLTLEAMRQILNLSYTNLPHHLRTCFLYLGMFLEDSEIYRYELVRLWVSEGFVSKARGQSQEQTAVSYFNELVNRSLIQPVQIDTDGSVRTCKIHDMLLDLILYKCAEENFITVVDNTDTGLLQKPRRVLFNLDGATLPGGASMLQVRSFAMWRSSMNIPSLAEFKYLRVFVADFSSISADDNHKIDLTGLCKLYQLRHIQIRGCDTCQLPTKIRGLQKLEAFDIDGSCIPIDIFHLPCLLDLHVPSVESLPKGIGKTTSLQHLWHFDMLYNSLDSVKGLGELTNLSTLSLRTSFAEDVHMDILNSSLGKLCSLEWLHINSPDYWIPEALTLSPPPPNLVTLHMIRRSRVPNWIGELHNLRVLCLTVDKLDKDDVGILAELPVLIDLRVTLDRALEETITIYRTAFALLKRFEVTWNIMPLLTFQAGAMPNLQSFSLQFNARGWKLDDKAAPTGIEHLLALEKIYVGIGCGSATKCEQRSAESAIRRAINMHPGHAHVIIECEKDGVFQFS</sequence>
<dbReference type="Gene3D" id="1.20.5.4130">
    <property type="match status" value="1"/>
</dbReference>
<dbReference type="InterPro" id="IPR042197">
    <property type="entry name" value="Apaf_helical"/>
</dbReference>
<accession>M0UEV6</accession>
<dbReference type="Gene3D" id="3.40.50.300">
    <property type="entry name" value="P-loop containing nucleotide triphosphate hydrolases"/>
    <property type="match status" value="1"/>
</dbReference>
<dbReference type="Pfam" id="PF23559">
    <property type="entry name" value="WHD_DRP"/>
    <property type="match status" value="1"/>
</dbReference>
<dbReference type="PaxDb" id="4513-MLOC_10308.2"/>
<evidence type="ECO:0000259" key="8">
    <source>
        <dbReference type="Pfam" id="PF18052"/>
    </source>
</evidence>
<evidence type="ECO:0000256" key="1">
    <source>
        <dbReference type="ARBA" id="ARBA00008894"/>
    </source>
</evidence>
<dbReference type="InterPro" id="IPR032675">
    <property type="entry name" value="LRR_dom_sf"/>
</dbReference>
<dbReference type="CDD" id="cd14798">
    <property type="entry name" value="RX-CC_like"/>
    <property type="match status" value="1"/>
</dbReference>
<dbReference type="InterPro" id="IPR058922">
    <property type="entry name" value="WHD_DRP"/>
</dbReference>
<dbReference type="SUPFAM" id="SSF52058">
    <property type="entry name" value="L domain-like"/>
    <property type="match status" value="1"/>
</dbReference>
<dbReference type="InterPro" id="IPR002182">
    <property type="entry name" value="NB-ARC"/>
</dbReference>
<dbReference type="GO" id="GO:0043531">
    <property type="term" value="F:ADP binding"/>
    <property type="evidence" value="ECO:0007669"/>
    <property type="project" value="InterPro"/>
</dbReference>
<organism evidence="11 12">
    <name type="scientific">Hordeum vulgare subsp. vulgare</name>
    <name type="common">Domesticated barley</name>
    <dbReference type="NCBI Taxonomy" id="112509"/>
    <lineage>
        <taxon>Eukaryota</taxon>
        <taxon>Viridiplantae</taxon>
        <taxon>Streptophyta</taxon>
        <taxon>Embryophyta</taxon>
        <taxon>Tracheophyta</taxon>
        <taxon>Spermatophyta</taxon>
        <taxon>Magnoliopsida</taxon>
        <taxon>Liliopsida</taxon>
        <taxon>Poales</taxon>
        <taxon>Poaceae</taxon>
        <taxon>BOP clade</taxon>
        <taxon>Pooideae</taxon>
        <taxon>Triticodae</taxon>
        <taxon>Triticeae</taxon>
        <taxon>Hordeinae</taxon>
        <taxon>Hordeum</taxon>
    </lineage>
</organism>
<dbReference type="PANTHER" id="PTHR23155:SF906">
    <property type="entry name" value="OS08G0205100 PROTEIN"/>
    <property type="match status" value="1"/>
</dbReference>
<evidence type="ECO:0000256" key="4">
    <source>
        <dbReference type="ARBA" id="ARBA00022741"/>
    </source>
</evidence>
<dbReference type="EnsemblPlants" id="HORVU.MOREX.r3.3HG0324290.1">
    <property type="protein sequence ID" value="HORVU.MOREX.r3.3HG0324290.1"/>
    <property type="gene ID" value="HORVU.MOREX.r3.3HG0324290"/>
</dbReference>
<dbReference type="Gene3D" id="1.10.8.430">
    <property type="entry name" value="Helical domain of apoptotic protease-activating factors"/>
    <property type="match status" value="1"/>
</dbReference>
<evidence type="ECO:0000256" key="6">
    <source>
        <dbReference type="ARBA" id="ARBA00023054"/>
    </source>
</evidence>
<proteinExistence type="inferred from homology"/>
<evidence type="ECO:0008006" key="13">
    <source>
        <dbReference type="Google" id="ProtNLM"/>
    </source>
</evidence>
<dbReference type="FunFam" id="3.40.50.300:FF:001091">
    <property type="entry name" value="Probable disease resistance protein At1g61300"/>
    <property type="match status" value="1"/>
</dbReference>
<dbReference type="SUPFAM" id="SSF52540">
    <property type="entry name" value="P-loop containing nucleoside triphosphate hydrolases"/>
    <property type="match status" value="1"/>
</dbReference>
<evidence type="ECO:0000256" key="2">
    <source>
        <dbReference type="ARBA" id="ARBA00022614"/>
    </source>
</evidence>
<dbReference type="InterPro" id="IPR038005">
    <property type="entry name" value="RX-like_CC"/>
</dbReference>
<dbReference type="Proteomes" id="UP000011116">
    <property type="component" value="Chromosome 3H"/>
</dbReference>
<dbReference type="InterPro" id="IPR044974">
    <property type="entry name" value="Disease_R_plants"/>
</dbReference>
<dbReference type="PRINTS" id="PR00364">
    <property type="entry name" value="DISEASERSIST"/>
</dbReference>
<dbReference type="ExpressionAtlas" id="M0UEV6">
    <property type="expression patterns" value="baseline and differential"/>
</dbReference>
<dbReference type="eggNOG" id="KOG4658">
    <property type="taxonomic scope" value="Eukaryota"/>
</dbReference>
<dbReference type="InterPro" id="IPR055414">
    <property type="entry name" value="LRR_R13L4/SHOC2-like"/>
</dbReference>
<dbReference type="InterPro" id="IPR027417">
    <property type="entry name" value="P-loop_NTPase"/>
</dbReference>
<evidence type="ECO:0000313" key="11">
    <source>
        <dbReference type="EnsemblPlants" id="HORVU.MOREX.r3.3HG0324290.1"/>
    </source>
</evidence>
<dbReference type="RefSeq" id="XP_044973507.1">
    <property type="nucleotide sequence ID" value="XM_045117572.1"/>
</dbReference>
<dbReference type="InterPro" id="IPR036388">
    <property type="entry name" value="WH-like_DNA-bd_sf"/>
</dbReference>
<dbReference type="SMR" id="M0UEV6"/>
<dbReference type="GeneID" id="123441046"/>
<dbReference type="Gene3D" id="3.80.10.10">
    <property type="entry name" value="Ribonuclease Inhibitor"/>
    <property type="match status" value="1"/>
</dbReference>
<keyword evidence="5" id="KW-0611">Plant defense</keyword>
<feature type="domain" description="Disease resistance protein winged helix" evidence="9">
    <location>
        <begin position="424"/>
        <end position="495"/>
    </location>
</feature>
<dbReference type="AlphaFoldDB" id="M0UEV6"/>
<dbReference type="RefSeq" id="XP_044973506.1">
    <property type="nucleotide sequence ID" value="XM_045117571.1"/>
</dbReference>
<dbReference type="Gramene" id="HORVU.MOREX.r3.3HG0324290.1">
    <property type="protein sequence ID" value="HORVU.MOREX.r3.3HG0324290.1"/>
    <property type="gene ID" value="HORVU.MOREX.r3.3HG0324290"/>
</dbReference>
<dbReference type="GO" id="GO:0009626">
    <property type="term" value="P:plant-type hypersensitive response"/>
    <property type="evidence" value="ECO:0007669"/>
    <property type="project" value="UniProtKB-ARBA"/>
</dbReference>
<feature type="domain" description="NB-ARC" evidence="7">
    <location>
        <begin position="170"/>
        <end position="332"/>
    </location>
</feature>